<sequence length="163" mass="16627">MARNLNPIQFLTNTDGNGDPVPANPAVESPAFSITKVLTAGSLVVTPIATAVAEFASGGSLQAGHYVALSLGLLGFLAIASSADVIARAISTRKSDSGTAGQRDTANLIPFDQPLPGSLIAGGTSPNVHVLAATGGSKAYFLVRRDDDALEWLPATAVSLRSR</sequence>
<reference evidence="3" key="1">
    <citation type="submission" date="2016-10" db="EMBL/GenBank/DDBJ databases">
        <authorList>
            <person name="Varghese N."/>
            <person name="Submissions S."/>
        </authorList>
    </citation>
    <scope>NUCLEOTIDE SEQUENCE [LARGE SCALE GENOMIC DNA]</scope>
    <source>
        <strain evidence="3">CGMCC 4.3525</strain>
    </source>
</reference>
<gene>
    <name evidence="2" type="ORF">SAMN05216188_102135</name>
</gene>
<keyword evidence="3" id="KW-1185">Reference proteome</keyword>
<dbReference type="AlphaFoldDB" id="A0A1H9DFE0"/>
<dbReference type="RefSeq" id="WP_089949605.1">
    <property type="nucleotide sequence ID" value="NZ_FOFR01000002.1"/>
</dbReference>
<feature type="region of interest" description="Disordered" evidence="1">
    <location>
        <begin position="1"/>
        <end position="23"/>
    </location>
</feature>
<accession>A0A1H9DFE0</accession>
<dbReference type="STRING" id="402600.SAMN05216188_102135"/>
<feature type="compositionally biased region" description="Polar residues" evidence="1">
    <location>
        <begin position="1"/>
        <end position="16"/>
    </location>
</feature>
<evidence type="ECO:0000313" key="2">
    <source>
        <dbReference type="EMBL" id="SEQ12200.1"/>
    </source>
</evidence>
<evidence type="ECO:0000256" key="1">
    <source>
        <dbReference type="SAM" id="MobiDB-lite"/>
    </source>
</evidence>
<organism evidence="2 3">
    <name type="scientific">Lentzea xinjiangensis</name>
    <dbReference type="NCBI Taxonomy" id="402600"/>
    <lineage>
        <taxon>Bacteria</taxon>
        <taxon>Bacillati</taxon>
        <taxon>Actinomycetota</taxon>
        <taxon>Actinomycetes</taxon>
        <taxon>Pseudonocardiales</taxon>
        <taxon>Pseudonocardiaceae</taxon>
        <taxon>Lentzea</taxon>
    </lineage>
</organism>
<dbReference type="Proteomes" id="UP000199352">
    <property type="component" value="Unassembled WGS sequence"/>
</dbReference>
<evidence type="ECO:0000313" key="3">
    <source>
        <dbReference type="Proteomes" id="UP000199352"/>
    </source>
</evidence>
<dbReference type="OrthoDB" id="9989187at2"/>
<proteinExistence type="predicted"/>
<name>A0A1H9DFE0_9PSEU</name>
<protein>
    <submittedName>
        <fullName evidence="2">Uncharacterized protein</fullName>
    </submittedName>
</protein>
<dbReference type="EMBL" id="FOFR01000002">
    <property type="protein sequence ID" value="SEQ12200.1"/>
    <property type="molecule type" value="Genomic_DNA"/>
</dbReference>